<dbReference type="Pfam" id="PF13560">
    <property type="entry name" value="HTH_31"/>
    <property type="match status" value="1"/>
</dbReference>
<sequence>MTQDEWVAAFGRRVKDARAARGFRSSLDLANAIGSDAVSHNVLRNIESGRKAELSIVQVLEIAMALEISPLALIVDFSRPFQPIDIQGLGPVFSRMSALEFDRWFTASGGSEADRDQASRPIEQRRLVISRRLEESSWMQSMRRESIQKAVHDKAKYDAAQYFDHLRAANWEIDDSIDALLTLAAEQGMDLRKTSGRGDTPANEDSFPAYLGARIRRLRKEAGFRSAAELATEIGNPHVSESVIRNLESGRKTDASLAQVLEIAMAIGISPMVLLFDFSAPFLPSRIPGMGPLFERRSTHELDLWMSAPSDPLRFASEEYRPSPLEVQRMHVARGLEPWIRMRDSPPALDESTPEELRRQHRAAQLFSQETLGWMLRDAASLGIEVPAPQPNAQLVQTTWRDWLRRRPNK</sequence>
<evidence type="ECO:0000259" key="1">
    <source>
        <dbReference type="PROSITE" id="PS50943"/>
    </source>
</evidence>
<feature type="domain" description="HTH cro/C1-type" evidence="1">
    <location>
        <begin position="38"/>
        <end position="73"/>
    </location>
</feature>
<reference evidence="3" key="2">
    <citation type="submission" date="2016-01" db="EMBL/GenBank/DDBJ databases">
        <title>Complete genome sequence of Agromyces aureus AR33T and comparison with related organisms.</title>
        <authorList>
            <person name="Corretto E."/>
            <person name="Antonielli L."/>
            <person name="Sessitsch A."/>
            <person name="Brader G."/>
        </authorList>
    </citation>
    <scope>NUCLEOTIDE SEQUENCE [LARGE SCALE GENOMIC DNA]</scope>
    <source>
        <strain evidence="3">AR33</strain>
    </source>
</reference>
<dbReference type="InterPro" id="IPR010982">
    <property type="entry name" value="Lambda_DNA-bd_dom_sf"/>
</dbReference>
<dbReference type="STRING" id="453304.ATC03_02015"/>
<dbReference type="CDD" id="cd00093">
    <property type="entry name" value="HTH_XRE"/>
    <property type="match status" value="1"/>
</dbReference>
<dbReference type="Gene3D" id="1.10.260.40">
    <property type="entry name" value="lambda repressor-like DNA-binding domains"/>
    <property type="match status" value="2"/>
</dbReference>
<proteinExistence type="predicted"/>
<dbReference type="KEGG" id="agy:ATC03_02015"/>
<accession>A0A191WC06</accession>
<dbReference type="Proteomes" id="UP000078437">
    <property type="component" value="Chromosome"/>
</dbReference>
<protein>
    <recommendedName>
        <fullName evidence="1">HTH cro/C1-type domain-containing protein</fullName>
    </recommendedName>
</protein>
<dbReference type="RefSeq" id="WP_067872511.1">
    <property type="nucleotide sequence ID" value="NZ_CP013979.1"/>
</dbReference>
<dbReference type="OrthoDB" id="4161577at2"/>
<dbReference type="PROSITE" id="PS50943">
    <property type="entry name" value="HTH_CROC1"/>
    <property type="match status" value="2"/>
</dbReference>
<evidence type="ECO:0000313" key="3">
    <source>
        <dbReference type="Proteomes" id="UP000078437"/>
    </source>
</evidence>
<dbReference type="EMBL" id="CP013979">
    <property type="protein sequence ID" value="ANJ25719.1"/>
    <property type="molecule type" value="Genomic_DNA"/>
</dbReference>
<dbReference type="SUPFAM" id="SSF47413">
    <property type="entry name" value="lambda repressor-like DNA-binding domains"/>
    <property type="match status" value="2"/>
</dbReference>
<dbReference type="InterPro" id="IPR001387">
    <property type="entry name" value="Cro/C1-type_HTH"/>
</dbReference>
<reference evidence="2 3" key="1">
    <citation type="journal article" date="2016" name="Int. J. Syst. Evol. Microbiol.">
        <title>Agromyces aureus sp. nov., isolated from the rhizosphere of Salix caprea L. grown in a heavy-metal-contaminated soil.</title>
        <authorList>
            <person name="Corretto E."/>
            <person name="Antonielli L."/>
            <person name="Sessitsch A."/>
            <person name="Compant S."/>
            <person name="Gorfer M."/>
            <person name="Kuffner M."/>
            <person name="Brader G."/>
        </authorList>
    </citation>
    <scope>NUCLEOTIDE SEQUENCE [LARGE SCALE GENOMIC DNA]</scope>
    <source>
        <strain evidence="2 3">AR33</strain>
    </source>
</reference>
<name>A0A191WC06_9MICO</name>
<dbReference type="AlphaFoldDB" id="A0A191WC06"/>
<evidence type="ECO:0000313" key="2">
    <source>
        <dbReference type="EMBL" id="ANJ25719.1"/>
    </source>
</evidence>
<keyword evidence="3" id="KW-1185">Reference proteome</keyword>
<feature type="domain" description="HTH cro/C1-type" evidence="1">
    <location>
        <begin position="215"/>
        <end position="275"/>
    </location>
</feature>
<organism evidence="2 3">
    <name type="scientific">Agromyces aureus</name>
    <dbReference type="NCBI Taxonomy" id="453304"/>
    <lineage>
        <taxon>Bacteria</taxon>
        <taxon>Bacillati</taxon>
        <taxon>Actinomycetota</taxon>
        <taxon>Actinomycetes</taxon>
        <taxon>Micrococcales</taxon>
        <taxon>Microbacteriaceae</taxon>
        <taxon>Agromyces</taxon>
    </lineage>
</organism>
<dbReference type="SMART" id="SM00530">
    <property type="entry name" value="HTH_XRE"/>
    <property type="match status" value="2"/>
</dbReference>
<gene>
    <name evidence="2" type="ORF">ATC03_02015</name>
</gene>
<dbReference type="GO" id="GO:0003677">
    <property type="term" value="F:DNA binding"/>
    <property type="evidence" value="ECO:0007669"/>
    <property type="project" value="InterPro"/>
</dbReference>